<organism evidence="3 4">
    <name type="scientific">Adineta steineri</name>
    <dbReference type="NCBI Taxonomy" id="433720"/>
    <lineage>
        <taxon>Eukaryota</taxon>
        <taxon>Metazoa</taxon>
        <taxon>Spiralia</taxon>
        <taxon>Gnathifera</taxon>
        <taxon>Rotifera</taxon>
        <taxon>Eurotatoria</taxon>
        <taxon>Bdelloidea</taxon>
        <taxon>Adinetida</taxon>
        <taxon>Adinetidae</taxon>
        <taxon>Adineta</taxon>
    </lineage>
</organism>
<evidence type="ECO:0000256" key="2">
    <source>
        <dbReference type="PROSITE-ProRule" id="PRU00504"/>
    </source>
</evidence>
<comment type="caution">
    <text evidence="3">The sequence shown here is derived from an EMBL/GenBank/DDBJ whole genome shotgun (WGS) entry which is preliminary data.</text>
</comment>
<dbReference type="Proteomes" id="UP000663881">
    <property type="component" value="Unassembled WGS sequence"/>
</dbReference>
<feature type="repeat" description="NHL" evidence="2">
    <location>
        <begin position="169"/>
        <end position="202"/>
    </location>
</feature>
<proteinExistence type="predicted"/>
<dbReference type="EMBL" id="CAJOAY010018222">
    <property type="protein sequence ID" value="CAF4318626.1"/>
    <property type="molecule type" value="Genomic_DNA"/>
</dbReference>
<evidence type="ECO:0000313" key="3">
    <source>
        <dbReference type="EMBL" id="CAF4318626.1"/>
    </source>
</evidence>
<feature type="non-terminal residue" evidence="3">
    <location>
        <position position="1"/>
    </location>
</feature>
<reference evidence="3" key="1">
    <citation type="submission" date="2021-02" db="EMBL/GenBank/DDBJ databases">
        <authorList>
            <person name="Nowell W R."/>
        </authorList>
    </citation>
    <scope>NUCLEOTIDE SEQUENCE</scope>
</reference>
<dbReference type="InterPro" id="IPR001258">
    <property type="entry name" value="NHL_repeat"/>
</dbReference>
<evidence type="ECO:0008006" key="5">
    <source>
        <dbReference type="Google" id="ProtNLM"/>
    </source>
</evidence>
<dbReference type="Pfam" id="PF01436">
    <property type="entry name" value="NHL"/>
    <property type="match status" value="1"/>
</dbReference>
<protein>
    <recommendedName>
        <fullName evidence="5">NHL repeat containing protein-like protein</fullName>
    </recommendedName>
</protein>
<sequence>MFFDTIYSDLSDALSFNQPKFCPEATWNSDAITIANRSIAGPYPRAIFVNTNNTIYVANRETKRIVMWQDKSVTPTNIIQGDFTQPNSLFVTSNGDIYIDDGAFNDRVQKWSAETNFFVTMMTVNSSCSGLFVDVNGTLYCSMSQHHQVVKRSLNDAVMNSNHVAAGTGSLGSDPNQLYGPHGIFVDVNLDLYVADCFNHRV</sequence>
<dbReference type="PROSITE" id="PS51125">
    <property type="entry name" value="NHL"/>
    <property type="match status" value="1"/>
</dbReference>
<evidence type="ECO:0000313" key="4">
    <source>
        <dbReference type="Proteomes" id="UP000663881"/>
    </source>
</evidence>
<gene>
    <name evidence="3" type="ORF">OKA104_LOCUS47120</name>
</gene>
<dbReference type="Gene3D" id="2.120.10.30">
    <property type="entry name" value="TolB, C-terminal domain"/>
    <property type="match status" value="1"/>
</dbReference>
<dbReference type="SUPFAM" id="SSF101898">
    <property type="entry name" value="NHL repeat"/>
    <property type="match status" value="1"/>
</dbReference>
<name>A0A820J357_9BILA</name>
<dbReference type="InterPro" id="IPR011042">
    <property type="entry name" value="6-blade_b-propeller_TolB-like"/>
</dbReference>
<dbReference type="AlphaFoldDB" id="A0A820J357"/>
<accession>A0A820J357</accession>
<keyword evidence="1" id="KW-0677">Repeat</keyword>
<evidence type="ECO:0000256" key="1">
    <source>
        <dbReference type="ARBA" id="ARBA00022737"/>
    </source>
</evidence>